<keyword evidence="7 8" id="KW-0472">Membrane</keyword>
<evidence type="ECO:0000256" key="3">
    <source>
        <dbReference type="ARBA" id="ARBA00022448"/>
    </source>
</evidence>
<proteinExistence type="inferred from homology"/>
<dbReference type="PANTHER" id="PTHR34979">
    <property type="entry name" value="INNER MEMBRANE PROTEIN YGAZ"/>
    <property type="match status" value="1"/>
</dbReference>
<feature type="transmembrane region" description="Helical" evidence="8">
    <location>
        <begin position="42"/>
        <end position="65"/>
    </location>
</feature>
<dbReference type="AlphaFoldDB" id="A0A553V2H0"/>
<comment type="similarity">
    <text evidence="2">Belongs to the AzlC family.</text>
</comment>
<feature type="transmembrane region" description="Helical" evidence="8">
    <location>
        <begin position="133"/>
        <end position="152"/>
    </location>
</feature>
<dbReference type="Proteomes" id="UP000319322">
    <property type="component" value="Unassembled WGS sequence"/>
</dbReference>
<gene>
    <name evidence="9" type="ORF">FNE76_01295</name>
</gene>
<keyword evidence="5 8" id="KW-0812">Transmembrane</keyword>
<feature type="transmembrane region" description="Helical" evidence="8">
    <location>
        <begin position="159"/>
        <end position="177"/>
    </location>
</feature>
<evidence type="ECO:0000256" key="5">
    <source>
        <dbReference type="ARBA" id="ARBA00022692"/>
    </source>
</evidence>
<name>A0A553V2H0_9HELI</name>
<keyword evidence="6 8" id="KW-1133">Transmembrane helix</keyword>
<organism evidence="9 10">
    <name type="scientific">Helicobacter mehlei</name>
    <dbReference type="NCBI Taxonomy" id="2316080"/>
    <lineage>
        <taxon>Bacteria</taxon>
        <taxon>Pseudomonadati</taxon>
        <taxon>Campylobacterota</taxon>
        <taxon>Epsilonproteobacteria</taxon>
        <taxon>Campylobacterales</taxon>
        <taxon>Helicobacteraceae</taxon>
        <taxon>Helicobacter</taxon>
    </lineage>
</organism>
<feature type="transmembrane region" description="Helical" evidence="8">
    <location>
        <begin position="189"/>
        <end position="222"/>
    </location>
</feature>
<evidence type="ECO:0000256" key="4">
    <source>
        <dbReference type="ARBA" id="ARBA00022475"/>
    </source>
</evidence>
<dbReference type="GO" id="GO:0005886">
    <property type="term" value="C:plasma membrane"/>
    <property type="evidence" value="ECO:0007669"/>
    <property type="project" value="UniProtKB-SubCell"/>
</dbReference>
<evidence type="ECO:0000256" key="7">
    <source>
        <dbReference type="ARBA" id="ARBA00023136"/>
    </source>
</evidence>
<evidence type="ECO:0000313" key="9">
    <source>
        <dbReference type="EMBL" id="TSA86594.1"/>
    </source>
</evidence>
<evidence type="ECO:0000256" key="2">
    <source>
        <dbReference type="ARBA" id="ARBA00010735"/>
    </source>
</evidence>
<reference evidence="9" key="2">
    <citation type="submission" date="2019-07" db="EMBL/GenBank/DDBJ databases">
        <authorList>
            <person name="Papic B."/>
        </authorList>
    </citation>
    <scope>NUCLEOTIDE SEQUENCE [LARGE SCALE GENOMIC DNA]</scope>
    <source>
        <strain evidence="9">L8b</strain>
    </source>
</reference>
<dbReference type="PANTHER" id="PTHR34979:SF1">
    <property type="entry name" value="INNER MEMBRANE PROTEIN YGAZ"/>
    <property type="match status" value="1"/>
</dbReference>
<evidence type="ECO:0000256" key="1">
    <source>
        <dbReference type="ARBA" id="ARBA00004651"/>
    </source>
</evidence>
<dbReference type="RefSeq" id="WP_143928343.1">
    <property type="nucleotide sequence ID" value="NZ_VKGC01000002.1"/>
</dbReference>
<feature type="transmembrane region" description="Helical" evidence="8">
    <location>
        <begin position="71"/>
        <end position="91"/>
    </location>
</feature>
<accession>A0A553V2H0</accession>
<protein>
    <submittedName>
        <fullName evidence="9">Azaleucine resistance protein AzlC</fullName>
    </submittedName>
</protein>
<evidence type="ECO:0000256" key="8">
    <source>
        <dbReference type="SAM" id="Phobius"/>
    </source>
</evidence>
<dbReference type="InterPro" id="IPR011606">
    <property type="entry name" value="Brnchd-chn_aa_trnsp_permease"/>
</dbReference>
<comment type="caution">
    <text evidence="9">The sequence shown here is derived from an EMBL/GenBank/DDBJ whole genome shotgun (WGS) entry which is preliminary data.</text>
</comment>
<dbReference type="Pfam" id="PF03591">
    <property type="entry name" value="AzlC"/>
    <property type="match status" value="1"/>
</dbReference>
<dbReference type="EMBL" id="VKGC01000002">
    <property type="protein sequence ID" value="TSA86594.1"/>
    <property type="molecule type" value="Genomic_DNA"/>
</dbReference>
<reference evidence="9" key="1">
    <citation type="submission" date="2019-07" db="EMBL/GenBank/DDBJ databases">
        <title>Helicobacter labacensis sp. nov., Helicobacter mehlei sp. nov. and Helicobacter vulpis sp. nov., isolated from gastric mucosa of red fox (Vulpis vulpis).</title>
        <authorList>
            <person name="Kusar D."/>
            <person name="Gruntar I."/>
            <person name="Pate M."/>
            <person name="Zajc U."/>
            <person name="Ocepek M."/>
        </authorList>
    </citation>
    <scope>NUCLEOTIDE SEQUENCE [LARGE SCALE GENOMIC DNA]</scope>
    <source>
        <strain evidence="9">L8b</strain>
    </source>
</reference>
<keyword evidence="10" id="KW-1185">Reference proteome</keyword>
<evidence type="ECO:0000256" key="6">
    <source>
        <dbReference type="ARBA" id="ARBA00022989"/>
    </source>
</evidence>
<evidence type="ECO:0000313" key="10">
    <source>
        <dbReference type="Proteomes" id="UP000319322"/>
    </source>
</evidence>
<dbReference type="GO" id="GO:1903785">
    <property type="term" value="P:L-valine transmembrane transport"/>
    <property type="evidence" value="ECO:0007669"/>
    <property type="project" value="TreeGrafter"/>
</dbReference>
<keyword evidence="3" id="KW-0813">Transport</keyword>
<comment type="subcellular location">
    <subcellularLocation>
        <location evidence="1">Cell membrane</location>
        <topology evidence="1">Multi-pass membrane protein</topology>
    </subcellularLocation>
</comment>
<keyword evidence="4" id="KW-1003">Cell membrane</keyword>
<feature type="transmembrane region" description="Helical" evidence="8">
    <location>
        <begin position="13"/>
        <end position="35"/>
    </location>
</feature>
<sequence length="228" mass="25364">MFKTPLILAFKEAFPHTIPICLGYLLMGAALGIFLQQNGYGVFAALCMSLFVYAGAVQFMVVALVSVHASLLNIFLLVAVVNARQICYAIAMIEPFSGMKKRLYYIAHALSDETFMLLNVAQPKQSVREDFMLAIALLNQSYWVLGTLLGSLLGDSFKLDVRGMSFVMVSIFVVIFMEQWKSTSRHAPALIGLMSALVCFIIFGKSHFLLPTLAIMVAIFLLFKRRLD</sequence>